<dbReference type="EMBL" id="RQGT01000073">
    <property type="protein sequence ID" value="TGM14470.1"/>
    <property type="molecule type" value="Genomic_DNA"/>
</dbReference>
<name>A0ABY2N1W6_9LEPT</name>
<evidence type="ECO:0008006" key="5">
    <source>
        <dbReference type="Google" id="ProtNLM"/>
    </source>
</evidence>
<organism evidence="3 4">
    <name type="scientific">Leptospira stimsonii</name>
    <dbReference type="NCBI Taxonomy" id="2202203"/>
    <lineage>
        <taxon>Bacteria</taxon>
        <taxon>Pseudomonadati</taxon>
        <taxon>Spirochaetota</taxon>
        <taxon>Spirochaetia</taxon>
        <taxon>Leptospirales</taxon>
        <taxon>Leptospiraceae</taxon>
        <taxon>Leptospira</taxon>
    </lineage>
</organism>
<feature type="transmembrane region" description="Helical" evidence="2">
    <location>
        <begin position="52"/>
        <end position="77"/>
    </location>
</feature>
<keyword evidence="2" id="KW-0812">Transmembrane</keyword>
<proteinExistence type="predicted"/>
<dbReference type="RefSeq" id="WP_135685337.1">
    <property type="nucleotide sequence ID" value="NZ_RQEQ01000072.1"/>
</dbReference>
<comment type="caution">
    <text evidence="3">The sequence shown here is derived from an EMBL/GenBank/DDBJ whole genome shotgun (WGS) entry which is preliminary data.</text>
</comment>
<keyword evidence="2" id="KW-1133">Transmembrane helix</keyword>
<evidence type="ECO:0000256" key="2">
    <source>
        <dbReference type="SAM" id="Phobius"/>
    </source>
</evidence>
<accession>A0ABY2N1W6</accession>
<feature type="region of interest" description="Disordered" evidence="1">
    <location>
        <begin position="86"/>
        <end position="106"/>
    </location>
</feature>
<reference evidence="4" key="1">
    <citation type="journal article" date="2019" name="PLoS Negl. Trop. Dis.">
        <title>Revisiting the worldwide diversity of Leptospira species in the environment.</title>
        <authorList>
            <person name="Vincent A.T."/>
            <person name="Schiettekatte O."/>
            <person name="Bourhy P."/>
            <person name="Veyrier F.J."/>
            <person name="Picardeau M."/>
        </authorList>
    </citation>
    <scope>NUCLEOTIDE SEQUENCE [LARGE SCALE GENOMIC DNA]</scope>
    <source>
        <strain evidence="4">201702407</strain>
    </source>
</reference>
<evidence type="ECO:0000313" key="4">
    <source>
        <dbReference type="Proteomes" id="UP000297422"/>
    </source>
</evidence>
<feature type="transmembrane region" description="Helical" evidence="2">
    <location>
        <begin position="21"/>
        <end position="40"/>
    </location>
</feature>
<gene>
    <name evidence="3" type="ORF">EHQ90_11385</name>
</gene>
<evidence type="ECO:0000313" key="3">
    <source>
        <dbReference type="EMBL" id="TGM14470.1"/>
    </source>
</evidence>
<protein>
    <recommendedName>
        <fullName evidence="5">DUF1418 family protein</fullName>
    </recommendedName>
</protein>
<dbReference type="Proteomes" id="UP000297422">
    <property type="component" value="Unassembled WGS sequence"/>
</dbReference>
<keyword evidence="4" id="KW-1185">Reference proteome</keyword>
<evidence type="ECO:0000256" key="1">
    <source>
        <dbReference type="SAM" id="MobiDB-lite"/>
    </source>
</evidence>
<keyword evidence="2" id="KW-0472">Membrane</keyword>
<sequence>MRLKKRIQKTELSFNDLMFRIPGLIIFVVCALAEIGLRLAGKPSEISFMENVNLPTFMVFSGVGLLMFIAPYILMAWDIYANWKNSKSPQHTTKKQFIEEDNGQNS</sequence>